<accession>A0A2T2ZS97</accession>
<feature type="compositionally biased region" description="Basic and acidic residues" evidence="1">
    <location>
        <begin position="1"/>
        <end position="20"/>
    </location>
</feature>
<evidence type="ECO:0000313" key="2">
    <source>
        <dbReference type="EMBL" id="PSR74895.1"/>
    </source>
</evidence>
<feature type="region of interest" description="Disordered" evidence="1">
    <location>
        <begin position="196"/>
        <end position="216"/>
    </location>
</feature>
<sequence>MDTDQPSRAEDSDSVKDRIESQILDDISMKRFEEAAKPTTSTKDGDDNTQVSTGNAIQSSNEKLDAHGVSRDPKEESLRPENGTSNESADHMQTRHHNIHSWAQSVDLLPPDALNDAMSDASSHASRVVLRSSANSVVCEWSTWGVPPRSHRRGRGWGLGKHHSGHVSHNSHVASCELKPEAVACMPDFSSTAGNVEVQHHSDARKHGQPDQGEDELKRYRGLTAFARAEEYARKCQLGDQPSVPAPGTVQCFAHSSPTPIGQRARRAVSRRSGADGLAVPARKTLANTEAVSENTEAQDRPVAVAAVRPSVAPRFQDDDLIAFD</sequence>
<reference evidence="2 3" key="1">
    <citation type="journal article" date="2018" name="Mycol. Prog.">
        <title>Coniella lustricola, a new species from submerged detritus.</title>
        <authorList>
            <person name="Raudabaugh D.B."/>
            <person name="Iturriaga T."/>
            <person name="Carver A."/>
            <person name="Mondo S."/>
            <person name="Pangilinan J."/>
            <person name="Lipzen A."/>
            <person name="He G."/>
            <person name="Amirebrahimi M."/>
            <person name="Grigoriev I.V."/>
            <person name="Miller A.N."/>
        </authorList>
    </citation>
    <scope>NUCLEOTIDE SEQUENCE [LARGE SCALE GENOMIC DNA]</scope>
    <source>
        <strain evidence="2 3">B22-T-1</strain>
    </source>
</reference>
<dbReference type="Proteomes" id="UP000241462">
    <property type="component" value="Unassembled WGS sequence"/>
</dbReference>
<name>A0A2T2ZS97_9PEZI</name>
<evidence type="ECO:0000313" key="3">
    <source>
        <dbReference type="Proteomes" id="UP000241462"/>
    </source>
</evidence>
<organism evidence="2 3">
    <name type="scientific">Coniella lustricola</name>
    <dbReference type="NCBI Taxonomy" id="2025994"/>
    <lineage>
        <taxon>Eukaryota</taxon>
        <taxon>Fungi</taxon>
        <taxon>Dikarya</taxon>
        <taxon>Ascomycota</taxon>
        <taxon>Pezizomycotina</taxon>
        <taxon>Sordariomycetes</taxon>
        <taxon>Sordariomycetidae</taxon>
        <taxon>Diaporthales</taxon>
        <taxon>Schizoparmaceae</taxon>
        <taxon>Coniella</taxon>
    </lineage>
</organism>
<dbReference type="AlphaFoldDB" id="A0A2T2ZS97"/>
<feature type="compositionally biased region" description="Polar residues" evidence="1">
    <location>
        <begin position="38"/>
        <end position="61"/>
    </location>
</feature>
<keyword evidence="3" id="KW-1185">Reference proteome</keyword>
<proteinExistence type="predicted"/>
<feature type="compositionally biased region" description="Basic and acidic residues" evidence="1">
    <location>
        <begin position="27"/>
        <end position="36"/>
    </location>
</feature>
<protein>
    <submittedName>
        <fullName evidence="2">Uncharacterized protein</fullName>
    </submittedName>
</protein>
<feature type="compositionally biased region" description="Basic and acidic residues" evidence="1">
    <location>
        <begin position="62"/>
        <end position="79"/>
    </location>
</feature>
<dbReference type="EMBL" id="KZ678818">
    <property type="protein sequence ID" value="PSR74895.1"/>
    <property type="molecule type" value="Genomic_DNA"/>
</dbReference>
<gene>
    <name evidence="2" type="ORF">BD289DRAFT_497460</name>
</gene>
<feature type="compositionally biased region" description="Basic and acidic residues" evidence="1">
    <location>
        <begin position="198"/>
        <end position="216"/>
    </location>
</feature>
<feature type="region of interest" description="Disordered" evidence="1">
    <location>
        <begin position="1"/>
        <end position="93"/>
    </location>
</feature>
<evidence type="ECO:0000256" key="1">
    <source>
        <dbReference type="SAM" id="MobiDB-lite"/>
    </source>
</evidence>
<dbReference type="InParanoid" id="A0A2T2ZS97"/>